<proteinExistence type="predicted"/>
<dbReference type="Proteomes" id="UP000325313">
    <property type="component" value="Unassembled WGS sequence"/>
</dbReference>
<reference evidence="1 2" key="1">
    <citation type="submission" date="2019-05" db="EMBL/GenBank/DDBJ databases">
        <title>Emergence of the Ug99 lineage of the wheat stem rust pathogen through somatic hybridization.</title>
        <authorList>
            <person name="Li F."/>
            <person name="Upadhyaya N.M."/>
            <person name="Sperschneider J."/>
            <person name="Matny O."/>
            <person name="Nguyen-Phuc H."/>
            <person name="Mago R."/>
            <person name="Raley C."/>
            <person name="Miller M.E."/>
            <person name="Silverstein K.A.T."/>
            <person name="Henningsen E."/>
            <person name="Hirsch C.D."/>
            <person name="Visser B."/>
            <person name="Pretorius Z.A."/>
            <person name="Steffenson B.J."/>
            <person name="Schwessinger B."/>
            <person name="Dodds P.N."/>
            <person name="Figueroa M."/>
        </authorList>
    </citation>
    <scope>NUCLEOTIDE SEQUENCE [LARGE SCALE GENOMIC DNA]</scope>
    <source>
        <strain evidence="1 2">Ug99</strain>
    </source>
</reference>
<comment type="caution">
    <text evidence="1">The sequence shown here is derived from an EMBL/GenBank/DDBJ whole genome shotgun (WGS) entry which is preliminary data.</text>
</comment>
<accession>A0A5B0SLS8</accession>
<evidence type="ECO:0000313" key="2">
    <source>
        <dbReference type="Proteomes" id="UP000325313"/>
    </source>
</evidence>
<organism evidence="1 2">
    <name type="scientific">Puccinia graminis f. sp. tritici</name>
    <dbReference type="NCBI Taxonomy" id="56615"/>
    <lineage>
        <taxon>Eukaryota</taxon>
        <taxon>Fungi</taxon>
        <taxon>Dikarya</taxon>
        <taxon>Basidiomycota</taxon>
        <taxon>Pucciniomycotina</taxon>
        <taxon>Pucciniomycetes</taxon>
        <taxon>Pucciniales</taxon>
        <taxon>Pucciniaceae</taxon>
        <taxon>Puccinia</taxon>
    </lineage>
</organism>
<gene>
    <name evidence="1" type="ORF">PGTUg99_020526</name>
</gene>
<name>A0A5B0SLS8_PUCGR</name>
<dbReference type="AlphaFoldDB" id="A0A5B0SLS8"/>
<protein>
    <submittedName>
        <fullName evidence="1">Uncharacterized protein</fullName>
    </submittedName>
</protein>
<evidence type="ECO:0000313" key="1">
    <source>
        <dbReference type="EMBL" id="KAA1137564.1"/>
    </source>
</evidence>
<dbReference type="EMBL" id="VDEP01000007">
    <property type="protein sequence ID" value="KAA1137564.1"/>
    <property type="molecule type" value="Genomic_DNA"/>
</dbReference>
<sequence>MVNEPGLQIITREPRWPSSFTGLLGDLQERITCNRQGAGTVPIRRKTEPLHEQIVQHHGPMMNLMVRNFFSSTAGAGPFAAKQNPPTDEHIVHLSISNGCSLDEHSLEIKPTPYADTKPHCREAGLVKQAQ</sequence>